<dbReference type="EMBL" id="ADLE01000008">
    <property type="protein sequence ID" value="EJZ64609.1"/>
    <property type="molecule type" value="Genomic_DNA"/>
</dbReference>
<dbReference type="Proteomes" id="UP000006044">
    <property type="component" value="Unassembled WGS sequence"/>
</dbReference>
<dbReference type="AlphaFoldDB" id="K0XA35"/>
<evidence type="ECO:0000313" key="1">
    <source>
        <dbReference type="EMBL" id="EJZ64609.1"/>
    </source>
</evidence>
<keyword evidence="2" id="KW-1185">Reference proteome</keyword>
<gene>
    <name evidence="1" type="ORF">HMPREF9448_01089</name>
</gene>
<comment type="caution">
    <text evidence="1">The sequence shown here is derived from an EMBL/GenBank/DDBJ whole genome shotgun (WGS) entry which is preliminary data.</text>
</comment>
<organism evidence="1 2">
    <name type="scientific">Barnesiella intestinihominis YIT 11860</name>
    <dbReference type="NCBI Taxonomy" id="742726"/>
    <lineage>
        <taxon>Bacteria</taxon>
        <taxon>Pseudomonadati</taxon>
        <taxon>Bacteroidota</taxon>
        <taxon>Bacteroidia</taxon>
        <taxon>Bacteroidales</taxon>
        <taxon>Barnesiellaceae</taxon>
        <taxon>Barnesiella</taxon>
    </lineage>
</organism>
<proteinExistence type="predicted"/>
<evidence type="ECO:0000313" key="2">
    <source>
        <dbReference type="Proteomes" id="UP000006044"/>
    </source>
</evidence>
<name>K0XA35_9BACT</name>
<sequence length="46" mass="5403">MTKIAKGECRGKRKFYFRMDYAEPHLIFVFTNVQKGIVNASFLFSL</sequence>
<dbReference type="HOGENOM" id="CLU_3180609_0_0_10"/>
<dbReference type="STRING" id="742726.HMPREF9448_01089"/>
<reference evidence="1 2" key="1">
    <citation type="submission" date="2012-08" db="EMBL/GenBank/DDBJ databases">
        <title>The Genome Sequence of Barnesiella intestinihominis YIT 11860.</title>
        <authorList>
            <consortium name="The Broad Institute Genome Sequencing Platform"/>
            <person name="Earl A."/>
            <person name="Ward D."/>
            <person name="Feldgarden M."/>
            <person name="Gevers D."/>
            <person name="Morotomi M."/>
            <person name="Walker B."/>
            <person name="Young S.K."/>
            <person name="Zeng Q."/>
            <person name="Gargeya S."/>
            <person name="Fitzgerald M."/>
            <person name="Haas B."/>
            <person name="Abouelleil A."/>
            <person name="Alvarado L."/>
            <person name="Arachchi H.M."/>
            <person name="Berlin A.M."/>
            <person name="Chapman S.B."/>
            <person name="Goldberg J."/>
            <person name="Griggs A."/>
            <person name="Gujja S."/>
            <person name="Hansen M."/>
            <person name="Howarth C."/>
            <person name="Imamovic A."/>
            <person name="Larimer J."/>
            <person name="McCowen C."/>
            <person name="Montmayeur A."/>
            <person name="Murphy C."/>
            <person name="Neiman D."/>
            <person name="Pearson M."/>
            <person name="Priest M."/>
            <person name="Roberts A."/>
            <person name="Saif S."/>
            <person name="Shea T."/>
            <person name="Sisk P."/>
            <person name="Sykes S."/>
            <person name="Wortman J."/>
            <person name="Nusbaum C."/>
            <person name="Birren B."/>
        </authorList>
    </citation>
    <scope>NUCLEOTIDE SEQUENCE [LARGE SCALE GENOMIC DNA]</scope>
    <source>
        <strain evidence="1 2">YIT 11860</strain>
    </source>
</reference>
<accession>K0XA35</accession>
<protein>
    <submittedName>
        <fullName evidence="1">Uncharacterized protein</fullName>
    </submittedName>
</protein>